<dbReference type="Pfam" id="PF07995">
    <property type="entry name" value="GSDH"/>
    <property type="match status" value="1"/>
</dbReference>
<comment type="caution">
    <text evidence="2">The sequence shown here is derived from an EMBL/GenBank/DDBJ whole genome shotgun (WGS) entry which is preliminary data.</text>
</comment>
<protein>
    <submittedName>
        <fullName evidence="2">PQQ-dependent sugar dehydrogenase</fullName>
    </submittedName>
</protein>
<sequence>MTFNASGTHMFVWERGGKVWVVYNGQRTMLLDISEEVGAWNDHGLLGFALHPQFETNGYIYLFYLVDRHYLLNFGTAAYNPAANDYFSASISRLTRYTATRTGTQYSVSAASRKILLGATKSTGVICLERSHSAGSLVFGADGTLLASVGDGAHGSDNDYGSNPNTYYAQALADGMMTSKDNVGAFRAQAVDCLNGKILRLDPETGAGVPSNPFYMASNPQAARSKVWALGFRNPFRMTRKPGTGSTNPGDGNPGTLYVGNVGYFTWEEVEVVSRGGQNMGWPLYEGLEANTTYQGPNQYNFYAPNPQFGINGCTQEYFYFKNLITQATPSGTASFPNPCASGQTIPASIPTFVHTRPLIDWHHGTGPSRTGIFTGNTAGTINIGAAGSPVSGPQFGGSASVGGVFYPYNDFPAGYQNTYFFGDYSGGWIRNMTVNSANAPSSVRDFISNGAVAVGLAVHPTQPGLYYINFPSEIVHVTYNTVNQVPVATGSFNKQFGPSPLAVQFTGSTSTDPEGQPLTYLWDFGDGTSSTAANPAHTFTAPTTAPASYTVRLTVTDPQGASGQTTLLISANNTPPQVTITSPAPNTLYSIATQTSFVLRATVTDQQHGPGQLSYQWQCFLHHADHQHPEPIQTTIEGTLTTTPVGCGAETYYYRVVLTVTDAAGLATTQEMRLNPDCSTAPSLTFYRAINVGGAAVSLDGNAWEAGTAANFTANGYVFSDNTVPLVPATDAPRAGMIRSSAYNPSGLTATMSGIPAGQYRVWAYVWEDNNAETYSLALNGQTVQTNFNSGTAGTWSLLGPYDVTVASGTLALASTGGTMNLSGLELWRIGGTAPTNQVPVANAGPDVTLTLPVSSTMLQGAGADADGTISSYAWSQISGPNTATFSSLLAAQPTVSGLVAGSYVFNLVVKDNTGASSAADQVTVLVNSATGGGTYVFYRAINVGGTALSLDGNAWEAGTATDFTTNGLTFSTTAVPLVPATDAPRTSMIRSSAWKVTGLSATLSGVPAGKYRIWLYVWEDNYPEVFSLALNGQTVQSNYNSGTAGKWSKLGPYDVTLTTAGPLALTSTGGTINLSGFEVWRLNGTAPPTNQVPVANAGPDVTLTLPVSSTVLQGAGSDADGTISSYAWSQISGPNTATFSSLLAAQPTVSGLVAGSYVFNLVVKDNTGASSAADQVTVLVNPDTDTPTYTFYRGINVGGAAVSLDGNAWEAGTASGFATNGFTFSSNTVPLVPATDAPRTSMIRSSAYSLSTLTATLSAVPAGQYRVWVYVWEDNYPQIVSVALNGQTVQSNYNTGTAGVWARLGPYEVSVGTAGTLQLVGSGGNLNLSGIEVWRRTVSAARTAAAASAVSSTAPLPSTVYPNPSPDGRYMLELPAETSAMVQYILLSPVGREMVRGETRMAPGSRRIQLDFSSLTFEPGMYYLRVMAGDGRPLQYRLLH</sequence>
<dbReference type="RefSeq" id="WP_190783660.1">
    <property type="nucleotide sequence ID" value="NZ_JACWZZ010000001.1"/>
</dbReference>
<dbReference type="InterPro" id="IPR011042">
    <property type="entry name" value="6-blade_b-propeller_TolB-like"/>
</dbReference>
<dbReference type="PANTHER" id="PTHR19328">
    <property type="entry name" value="HEDGEHOG-INTERACTING PROTEIN"/>
    <property type="match status" value="1"/>
</dbReference>
<dbReference type="Gene3D" id="2.60.120.430">
    <property type="entry name" value="Galactose-binding lectin"/>
    <property type="match status" value="1"/>
</dbReference>
<keyword evidence="3" id="KW-1185">Reference proteome</keyword>
<dbReference type="Gene3D" id="2.120.10.30">
    <property type="entry name" value="TolB, C-terminal domain"/>
    <property type="match status" value="1"/>
</dbReference>
<accession>A0ABR8JCU7</accession>
<gene>
    <name evidence="2" type="ORF">IC231_06285</name>
</gene>
<dbReference type="InterPro" id="IPR035986">
    <property type="entry name" value="PKD_dom_sf"/>
</dbReference>
<evidence type="ECO:0000259" key="1">
    <source>
        <dbReference type="PROSITE" id="PS50093"/>
    </source>
</evidence>
<dbReference type="SUPFAM" id="SSF49299">
    <property type="entry name" value="PKD domain"/>
    <property type="match status" value="3"/>
</dbReference>
<feature type="domain" description="PKD" evidence="1">
    <location>
        <begin position="487"/>
        <end position="572"/>
    </location>
</feature>
<name>A0ABR8JCU7_9BACT</name>
<dbReference type="EMBL" id="JACWZZ010000001">
    <property type="protein sequence ID" value="MBD2714636.1"/>
    <property type="molecule type" value="Genomic_DNA"/>
</dbReference>
<dbReference type="InterPro" id="IPR013783">
    <property type="entry name" value="Ig-like_fold"/>
</dbReference>
<dbReference type="InterPro" id="IPR011041">
    <property type="entry name" value="Quinoprot_gluc/sorb_DH_b-prop"/>
</dbReference>
<dbReference type="Pfam" id="PF22352">
    <property type="entry name" value="K319L-like_PKD"/>
    <property type="match status" value="2"/>
</dbReference>
<dbReference type="PANTHER" id="PTHR19328:SF13">
    <property type="entry name" value="HIPL1 PROTEIN"/>
    <property type="match status" value="1"/>
</dbReference>
<dbReference type="InterPro" id="IPR012938">
    <property type="entry name" value="Glc/Sorbosone_DH"/>
</dbReference>
<dbReference type="CDD" id="cd00146">
    <property type="entry name" value="PKD"/>
    <property type="match status" value="1"/>
</dbReference>
<evidence type="ECO:0000313" key="2">
    <source>
        <dbReference type="EMBL" id="MBD2714636.1"/>
    </source>
</evidence>
<dbReference type="InterPro" id="IPR022409">
    <property type="entry name" value="PKD/Chitinase_dom"/>
</dbReference>
<proteinExistence type="predicted"/>
<organism evidence="2 3">
    <name type="scientific">Hymenobacter duratus</name>
    <dbReference type="NCBI Taxonomy" id="2771356"/>
    <lineage>
        <taxon>Bacteria</taxon>
        <taxon>Pseudomonadati</taxon>
        <taxon>Bacteroidota</taxon>
        <taxon>Cytophagia</taxon>
        <taxon>Cytophagales</taxon>
        <taxon>Hymenobacteraceae</taxon>
        <taxon>Hymenobacter</taxon>
    </lineage>
</organism>
<dbReference type="Pfam" id="PF18911">
    <property type="entry name" value="PKD_4"/>
    <property type="match status" value="1"/>
</dbReference>
<dbReference type="SMART" id="SM00089">
    <property type="entry name" value="PKD"/>
    <property type="match status" value="3"/>
</dbReference>
<reference evidence="2 3" key="1">
    <citation type="submission" date="2020-09" db="EMBL/GenBank/DDBJ databases">
        <authorList>
            <person name="Kim M.K."/>
        </authorList>
    </citation>
    <scope>NUCLEOTIDE SEQUENCE [LARGE SCALE GENOMIC DNA]</scope>
    <source>
        <strain evidence="2 3">BT646</strain>
    </source>
</reference>
<dbReference type="Proteomes" id="UP000642468">
    <property type="component" value="Unassembled WGS sequence"/>
</dbReference>
<evidence type="ECO:0000313" key="3">
    <source>
        <dbReference type="Proteomes" id="UP000642468"/>
    </source>
</evidence>
<dbReference type="SUPFAM" id="SSF50952">
    <property type="entry name" value="Soluble quinoprotein glucose dehydrogenase"/>
    <property type="match status" value="1"/>
</dbReference>
<dbReference type="Gene3D" id="2.60.40.10">
    <property type="entry name" value="Immunoglobulins"/>
    <property type="match status" value="3"/>
</dbReference>
<dbReference type="InterPro" id="IPR000601">
    <property type="entry name" value="PKD_dom"/>
</dbReference>
<dbReference type="PROSITE" id="PS50093">
    <property type="entry name" value="PKD"/>
    <property type="match status" value="1"/>
</dbReference>